<evidence type="ECO:0000313" key="3">
    <source>
        <dbReference type="Proteomes" id="UP000016930"/>
    </source>
</evidence>
<name>M2QI60_CERS8</name>
<evidence type="ECO:0000256" key="1">
    <source>
        <dbReference type="SAM" id="MobiDB-lite"/>
    </source>
</evidence>
<dbReference type="STRING" id="914234.M2QI60"/>
<dbReference type="OrthoDB" id="2736048at2759"/>
<dbReference type="HOGENOM" id="CLU_553212_0_0_1"/>
<protein>
    <submittedName>
        <fullName evidence="2">Uncharacterized protein</fullName>
    </submittedName>
</protein>
<reference evidence="2 3" key="1">
    <citation type="journal article" date="2012" name="Proc. Natl. Acad. Sci. U.S.A.">
        <title>Comparative genomics of Ceriporiopsis subvermispora and Phanerochaete chrysosporium provide insight into selective ligninolysis.</title>
        <authorList>
            <person name="Fernandez-Fueyo E."/>
            <person name="Ruiz-Duenas F.J."/>
            <person name="Ferreira P."/>
            <person name="Floudas D."/>
            <person name="Hibbett D.S."/>
            <person name="Canessa P."/>
            <person name="Larrondo L.F."/>
            <person name="James T.Y."/>
            <person name="Seelenfreund D."/>
            <person name="Lobos S."/>
            <person name="Polanco R."/>
            <person name="Tello M."/>
            <person name="Honda Y."/>
            <person name="Watanabe T."/>
            <person name="Watanabe T."/>
            <person name="Ryu J.S."/>
            <person name="Kubicek C.P."/>
            <person name="Schmoll M."/>
            <person name="Gaskell J."/>
            <person name="Hammel K.E."/>
            <person name="St John F.J."/>
            <person name="Vanden Wymelenberg A."/>
            <person name="Sabat G."/>
            <person name="Splinter BonDurant S."/>
            <person name="Syed K."/>
            <person name="Yadav J.S."/>
            <person name="Doddapaneni H."/>
            <person name="Subramanian V."/>
            <person name="Lavin J.L."/>
            <person name="Oguiza J.A."/>
            <person name="Perez G."/>
            <person name="Pisabarro A.G."/>
            <person name="Ramirez L."/>
            <person name="Santoyo F."/>
            <person name="Master E."/>
            <person name="Coutinho P.M."/>
            <person name="Henrissat B."/>
            <person name="Lombard V."/>
            <person name="Magnuson J.K."/>
            <person name="Kuees U."/>
            <person name="Hori C."/>
            <person name="Igarashi K."/>
            <person name="Samejima M."/>
            <person name="Held B.W."/>
            <person name="Barry K.W."/>
            <person name="LaButti K.M."/>
            <person name="Lapidus A."/>
            <person name="Lindquist E.A."/>
            <person name="Lucas S.M."/>
            <person name="Riley R."/>
            <person name="Salamov A.A."/>
            <person name="Hoffmeister D."/>
            <person name="Schwenk D."/>
            <person name="Hadar Y."/>
            <person name="Yarden O."/>
            <person name="de Vries R.P."/>
            <person name="Wiebenga A."/>
            <person name="Stenlid J."/>
            <person name="Eastwood D."/>
            <person name="Grigoriev I.V."/>
            <person name="Berka R.M."/>
            <person name="Blanchette R.A."/>
            <person name="Kersten P."/>
            <person name="Martinez A.T."/>
            <person name="Vicuna R."/>
            <person name="Cullen D."/>
        </authorList>
    </citation>
    <scope>NUCLEOTIDE SEQUENCE [LARGE SCALE GENOMIC DNA]</scope>
    <source>
        <strain evidence="2 3">B</strain>
    </source>
</reference>
<organism evidence="2 3">
    <name type="scientific">Ceriporiopsis subvermispora (strain B)</name>
    <name type="common">White-rot fungus</name>
    <name type="synonym">Gelatoporia subvermispora</name>
    <dbReference type="NCBI Taxonomy" id="914234"/>
    <lineage>
        <taxon>Eukaryota</taxon>
        <taxon>Fungi</taxon>
        <taxon>Dikarya</taxon>
        <taxon>Basidiomycota</taxon>
        <taxon>Agaricomycotina</taxon>
        <taxon>Agaricomycetes</taxon>
        <taxon>Polyporales</taxon>
        <taxon>Gelatoporiaceae</taxon>
        <taxon>Gelatoporia</taxon>
    </lineage>
</organism>
<proteinExistence type="predicted"/>
<accession>M2QI60</accession>
<gene>
    <name evidence="2" type="ORF">CERSUDRAFT_73779</name>
</gene>
<evidence type="ECO:0000313" key="2">
    <source>
        <dbReference type="EMBL" id="EMD36723.1"/>
    </source>
</evidence>
<feature type="region of interest" description="Disordered" evidence="1">
    <location>
        <begin position="267"/>
        <end position="291"/>
    </location>
</feature>
<dbReference type="Proteomes" id="UP000016930">
    <property type="component" value="Unassembled WGS sequence"/>
</dbReference>
<keyword evidence="3" id="KW-1185">Reference proteome</keyword>
<dbReference type="AlphaFoldDB" id="M2QI60"/>
<dbReference type="EMBL" id="KB445797">
    <property type="protein sequence ID" value="EMD36723.1"/>
    <property type="molecule type" value="Genomic_DNA"/>
</dbReference>
<sequence length="493" mass="56032">MTNFERSHRSKCSSYTTSTYNLRAIHYSASEYHTVKVPTLIPEFESRDTPRYPVLEAILGSEHQIHECLVTTRDTEGTRHNFLVGYQDRYDFNRAMRRGFPDIPTNAEIVIMSRGKRAFVVDIRSGKPQQAAMIAIRGFLRDIAARRTEARRTRSTAVFPLETTSSRSTLPLRSDCQIGMRECERPHTMFSESQLVYQTQHVRARLRSHDRKMDVPDTFGRSPVGVKRPYLPFAADARHHTKWNYGESWPLTRPHVAWSPYDCGPSRRERADKTTTMRPARHAGTSSPARFGAASARLAATLGSKDLSARGHYSPVNSNPGERAAMSQVLAAMDMSSDSVTADSRELDTDIPMAHTMMPLLRAIATILHEGAKAKMAEERVQHRVQRDLRSLRITIDVQRFMRHLLTFHRSPPGPGICCSLDVGDFIPDFSKPLEDPWNEAMVQKFIDTFVSLPVHECTDADRGIIRDKFSQHFRDLCWDHRLVVMAQASHGD</sequence>